<name>A0A2Z2U7Z6_9CAUD</name>
<dbReference type="Gene3D" id="3.10.450.40">
    <property type="match status" value="1"/>
</dbReference>
<organism evidence="1 2">
    <name type="scientific">Lactobacillus phage Lb</name>
    <dbReference type="NCBI Taxonomy" id="2048517"/>
    <lineage>
        <taxon>Viruses</taxon>
        <taxon>Duplodnaviria</taxon>
        <taxon>Heunggongvirae</taxon>
        <taxon>Uroviricota</taxon>
        <taxon>Caudoviricetes</taxon>
        <taxon>Heilongjiangvirus</taxon>
        <taxon>Heilongjiangvirus Lb</taxon>
    </lineage>
</organism>
<proteinExistence type="predicted"/>
<sequence length="132" mass="14271">MIALGLDDTGDLDFDANTGVFNLVEDDDELAQKLSLLLNINTAELLWNEDIGIDHNDLLANADDQGVIQSILADYLQEQWPEEFDAVEITDFEVNAEQRITNLSATVTLNDGTTIAATVGVDEGGDVDATSD</sequence>
<evidence type="ECO:0000313" key="1">
    <source>
        <dbReference type="EMBL" id="ATN94166.1"/>
    </source>
</evidence>
<reference evidence="1 2" key="1">
    <citation type="submission" date="2017-09" db="EMBL/GenBank/DDBJ databases">
        <title>Genome sequence and analysis of a bacteriophage of Lactobacillus brevis.</title>
        <authorList>
            <person name="Yu M."/>
            <person name="Qi R."/>
            <person name="Jiang X."/>
            <person name="Tang T."/>
            <person name="Qiao X."/>
            <person name="Jiang Y."/>
            <person name="Tang L."/>
            <person name="Wang L."/>
            <person name="Xu Y."/>
            <person name="Li Y."/>
        </authorList>
    </citation>
    <scope>NUCLEOTIDE SEQUENCE [LARGE SCALE GENOMIC DNA]</scope>
</reference>
<dbReference type="Pfam" id="PF10934">
    <property type="entry name" value="Sheath_initiator"/>
    <property type="match status" value="1"/>
</dbReference>
<protein>
    <submittedName>
        <fullName evidence="1">Uncharacterized protein</fullName>
    </submittedName>
</protein>
<evidence type="ECO:0000313" key="2">
    <source>
        <dbReference type="Proteomes" id="UP000260452"/>
    </source>
</evidence>
<dbReference type="Proteomes" id="UP000260452">
    <property type="component" value="Genome"/>
</dbReference>
<dbReference type="EMBL" id="MG020111">
    <property type="protein sequence ID" value="ATN94166.1"/>
    <property type="molecule type" value="Genomic_DNA"/>
</dbReference>
<gene>
    <name evidence="1" type="ORF">Lb_2</name>
</gene>
<accession>A0A2Z2U7Z6</accession>
<keyword evidence="2" id="KW-1185">Reference proteome</keyword>
<dbReference type="InterPro" id="IPR020288">
    <property type="entry name" value="Sheath_initiator"/>
</dbReference>